<feature type="domain" description="AtuA-like ferredoxin-fold" evidence="3">
    <location>
        <begin position="501"/>
        <end position="600"/>
    </location>
</feature>
<evidence type="ECO:0000313" key="5">
    <source>
        <dbReference type="Proteomes" id="UP000189627"/>
    </source>
</evidence>
<sequence>MGQNAKSGRAIVIGGASGFWGDSQIAVPQLLQEPELGYLVFDYLAETTMAILQRARLRAPELGYATDFVSAALKPNLLALKQRGVRLVSNAGGLNAAGCRDAILALAREQGLDLKVAIVSGDDVLALQERFLPWPGDEADARLPRLMSANAYLGALPIAEALDGGADIVVTGRCVDSAALLGIAIHEFGWSMQDYDRLAQGSLAGHLVECGAQATGGLFTDWERVPDWTNIGYPLVRMTADGVFELYQPGDAGGLVTRQTVGEQLLYEIGDPQAYALPDVVCDFSEVGIEDLPGFEASGGRVRVSGARGRAPSDCYKVTATYQQGYQIALMMAIRGQRALEKAERTAQALLARSRGLMAKAGHADYSDTLVELLGAESMYGPHRRVRDSREVVLRIAAQHDDKQALAFLQKEAASAGTSMGPGTRSHFGGRSDIQSVIRTASFLLPKQEVTVQWRLADEPATTVEVPAGGVPSERPAITSHTPCRPPGDEPRQDARGLVRIPLGTLAVGRSGDKGNDANIGLMVRDPAWLPVVSAQATAERVRDYFAHLIEGAVKRYELPEIGAFNFVLEKALGGGGSCSLRSDPLGKCYAQMLLDMEIECPADLLPKGTGGTAGTTLTP</sequence>
<evidence type="ECO:0000256" key="1">
    <source>
        <dbReference type="SAM" id="MobiDB-lite"/>
    </source>
</evidence>
<accession>A0A1U9UYY0</accession>
<dbReference type="InterPro" id="IPR010839">
    <property type="entry name" value="AtuA_N"/>
</dbReference>
<dbReference type="AlphaFoldDB" id="A0A1U9UYY0"/>
<dbReference type="OrthoDB" id="9763456at2"/>
<dbReference type="EMBL" id="CP017758">
    <property type="protein sequence ID" value="AQV97441.1"/>
    <property type="molecule type" value="Genomic_DNA"/>
</dbReference>
<dbReference type="PANTHER" id="PTHR47708">
    <property type="match status" value="1"/>
</dbReference>
<feature type="region of interest" description="Disordered" evidence="1">
    <location>
        <begin position="465"/>
        <end position="495"/>
    </location>
</feature>
<dbReference type="Pfam" id="PF23544">
    <property type="entry name" value="AtuA_ferredoxin"/>
    <property type="match status" value="1"/>
</dbReference>
<proteinExistence type="predicted"/>
<reference evidence="5" key="1">
    <citation type="submission" date="2017-02" db="EMBL/GenBank/DDBJ databases">
        <title>Complete genome sequence of Cupriavidus necator strain NH9, a 3-chlorobenzoate degrader.</title>
        <authorList>
            <person name="Moriuchi R."/>
            <person name="Dohra H."/>
            <person name="Ogawa N."/>
        </authorList>
    </citation>
    <scope>NUCLEOTIDE SEQUENCE [LARGE SCALE GENOMIC DNA]</scope>
    <source>
        <strain evidence="5">NH9</strain>
    </source>
</reference>
<evidence type="ECO:0000313" key="4">
    <source>
        <dbReference type="EMBL" id="AQV97441.1"/>
    </source>
</evidence>
<evidence type="ECO:0000259" key="3">
    <source>
        <dbReference type="Pfam" id="PF23544"/>
    </source>
</evidence>
<dbReference type="KEGG" id="cuh:BJN34_26620"/>
<feature type="domain" description="Acyclic terpene utilisation N-terminal" evidence="2">
    <location>
        <begin position="11"/>
        <end position="454"/>
    </location>
</feature>
<dbReference type="RefSeq" id="WP_078199811.1">
    <property type="nucleotide sequence ID" value="NZ_CP017758.1"/>
</dbReference>
<name>A0A1U9UYY0_CUPNE</name>
<dbReference type="InterPro" id="IPR056362">
    <property type="entry name" value="AtuA-like_ferredoxin_dom"/>
</dbReference>
<dbReference type="PANTHER" id="PTHR47708:SF2">
    <property type="entry name" value="SI:CH73-132F6.5"/>
    <property type="match status" value="1"/>
</dbReference>
<dbReference type="Pfam" id="PF07287">
    <property type="entry name" value="AtuA"/>
    <property type="match status" value="1"/>
</dbReference>
<organism evidence="4 5">
    <name type="scientific">Cupriavidus necator</name>
    <name type="common">Alcaligenes eutrophus</name>
    <name type="synonym">Ralstonia eutropha</name>
    <dbReference type="NCBI Taxonomy" id="106590"/>
    <lineage>
        <taxon>Bacteria</taxon>
        <taxon>Pseudomonadati</taxon>
        <taxon>Pseudomonadota</taxon>
        <taxon>Betaproteobacteria</taxon>
        <taxon>Burkholderiales</taxon>
        <taxon>Burkholderiaceae</taxon>
        <taxon>Cupriavidus</taxon>
    </lineage>
</organism>
<evidence type="ECO:0000259" key="2">
    <source>
        <dbReference type="Pfam" id="PF07287"/>
    </source>
</evidence>
<dbReference type="Proteomes" id="UP000189627">
    <property type="component" value="Chromosome 2"/>
</dbReference>
<protein>
    <submittedName>
        <fullName evidence="4">Terpene utilization protein AtuA</fullName>
    </submittedName>
</protein>
<gene>
    <name evidence="4" type="ORF">BJN34_26620</name>
</gene>